<protein>
    <submittedName>
        <fullName evidence="1">Uncharacterized protein</fullName>
    </submittedName>
</protein>
<dbReference type="EMBL" id="AVOT02044940">
    <property type="protein sequence ID" value="MBW0540285.1"/>
    <property type="molecule type" value="Genomic_DNA"/>
</dbReference>
<sequence length="156" mass="17507">MRLRHFPLISTPTLYSPWLTIVTLLPGPQVMPATLPSPPLTPPRTRRLPSLCLWKAFPTCLRQHLPSLCLYSARPTCLLHCLPSLCSQCPPEMPPMPPSHCPNNPYAPEAPPISALTTLYASAPPRYLLCRLQLVRSRRALKIFLLCRPQPPLCLM</sequence>
<reference evidence="1" key="1">
    <citation type="submission" date="2021-03" db="EMBL/GenBank/DDBJ databases">
        <title>Draft genome sequence of rust myrtle Austropuccinia psidii MF-1, a brazilian biotype.</title>
        <authorList>
            <person name="Quecine M.C."/>
            <person name="Pachon D.M.R."/>
            <person name="Bonatelli M.L."/>
            <person name="Correr F.H."/>
            <person name="Franceschini L.M."/>
            <person name="Leite T.F."/>
            <person name="Margarido G.R.A."/>
            <person name="Almeida C.A."/>
            <person name="Ferrarezi J.A."/>
            <person name="Labate C.A."/>
        </authorList>
    </citation>
    <scope>NUCLEOTIDE SEQUENCE</scope>
    <source>
        <strain evidence="1">MF-1</strain>
    </source>
</reference>
<dbReference type="AlphaFoldDB" id="A0A9Q3FG28"/>
<evidence type="ECO:0000313" key="1">
    <source>
        <dbReference type="EMBL" id="MBW0540285.1"/>
    </source>
</evidence>
<keyword evidence="2" id="KW-1185">Reference proteome</keyword>
<evidence type="ECO:0000313" key="2">
    <source>
        <dbReference type="Proteomes" id="UP000765509"/>
    </source>
</evidence>
<name>A0A9Q3FG28_9BASI</name>
<dbReference type="Proteomes" id="UP000765509">
    <property type="component" value="Unassembled WGS sequence"/>
</dbReference>
<accession>A0A9Q3FG28</accession>
<organism evidence="1 2">
    <name type="scientific">Austropuccinia psidii MF-1</name>
    <dbReference type="NCBI Taxonomy" id="1389203"/>
    <lineage>
        <taxon>Eukaryota</taxon>
        <taxon>Fungi</taxon>
        <taxon>Dikarya</taxon>
        <taxon>Basidiomycota</taxon>
        <taxon>Pucciniomycotina</taxon>
        <taxon>Pucciniomycetes</taxon>
        <taxon>Pucciniales</taxon>
        <taxon>Sphaerophragmiaceae</taxon>
        <taxon>Austropuccinia</taxon>
    </lineage>
</organism>
<gene>
    <name evidence="1" type="ORF">O181_080000</name>
</gene>
<proteinExistence type="predicted"/>
<comment type="caution">
    <text evidence="1">The sequence shown here is derived from an EMBL/GenBank/DDBJ whole genome shotgun (WGS) entry which is preliminary data.</text>
</comment>